<dbReference type="GO" id="GO:0016151">
    <property type="term" value="F:nickel cation binding"/>
    <property type="evidence" value="ECO:0007669"/>
    <property type="project" value="UniProtKB-UniRule"/>
</dbReference>
<comment type="caution">
    <text evidence="4">The sequence shown here is derived from an EMBL/GenBank/DDBJ whole genome shotgun (WGS) entry which is preliminary data.</text>
</comment>
<keyword evidence="1 3" id="KW-0996">Nickel insertion</keyword>
<gene>
    <name evidence="3" type="primary">ureF</name>
    <name evidence="4" type="ORF">D7044_01950</name>
</gene>
<comment type="similarity">
    <text evidence="3">Belongs to the UreF family.</text>
</comment>
<comment type="subcellular location">
    <subcellularLocation>
        <location evidence="3">Cytoplasm</location>
    </subcellularLocation>
</comment>
<name>A0A3A9YMI7_9ACTN</name>
<dbReference type="Proteomes" id="UP000275865">
    <property type="component" value="Unassembled WGS sequence"/>
</dbReference>
<organism evidence="4 5">
    <name type="scientific">Micromonospora musae</name>
    <dbReference type="NCBI Taxonomy" id="1894970"/>
    <lineage>
        <taxon>Bacteria</taxon>
        <taxon>Bacillati</taxon>
        <taxon>Actinomycetota</taxon>
        <taxon>Actinomycetes</taxon>
        <taxon>Micromonosporales</taxon>
        <taxon>Micromonosporaceae</taxon>
        <taxon>Micromonospora</taxon>
    </lineage>
</organism>
<dbReference type="InterPro" id="IPR002639">
    <property type="entry name" value="UreF"/>
</dbReference>
<evidence type="ECO:0000256" key="1">
    <source>
        <dbReference type="ARBA" id="ARBA00022988"/>
    </source>
</evidence>
<keyword evidence="3" id="KW-0963">Cytoplasm</keyword>
<evidence type="ECO:0000256" key="2">
    <source>
        <dbReference type="ARBA" id="ARBA00023186"/>
    </source>
</evidence>
<evidence type="ECO:0000256" key="3">
    <source>
        <dbReference type="HAMAP-Rule" id="MF_01385"/>
    </source>
</evidence>
<reference evidence="4 5" key="1">
    <citation type="submission" date="2018-09" db="EMBL/GenBank/DDBJ databases">
        <title>Micromonospora sp. nov. MS1-9, isolated from a root of Musa sp.</title>
        <authorList>
            <person name="Kuncharoen N."/>
            <person name="Kudo T."/>
            <person name="Ohkuma M."/>
            <person name="Yuki M."/>
            <person name="Tanasupawat S."/>
        </authorList>
    </citation>
    <scope>NUCLEOTIDE SEQUENCE [LARGE SCALE GENOMIC DNA]</scope>
    <source>
        <strain evidence="4 5">MS1-9</strain>
    </source>
</reference>
<dbReference type="HAMAP" id="MF_01385">
    <property type="entry name" value="UreF"/>
    <property type="match status" value="1"/>
</dbReference>
<protein>
    <recommendedName>
        <fullName evidence="3">Urease accessory protein UreF</fullName>
    </recommendedName>
</protein>
<keyword evidence="2 3" id="KW-0143">Chaperone</keyword>
<accession>A0A3A9YMI7</accession>
<comment type="function">
    <text evidence="3">Required for maturation of urease via the functional incorporation of the urease nickel metallocenter.</text>
</comment>
<proteinExistence type="inferred from homology"/>
<dbReference type="Pfam" id="PF01730">
    <property type="entry name" value="UreF"/>
    <property type="match status" value="1"/>
</dbReference>
<dbReference type="EMBL" id="RAZT01000001">
    <property type="protein sequence ID" value="RKN36434.1"/>
    <property type="molecule type" value="Genomic_DNA"/>
</dbReference>
<evidence type="ECO:0000313" key="4">
    <source>
        <dbReference type="EMBL" id="RKN36434.1"/>
    </source>
</evidence>
<dbReference type="PIRSF" id="PIRSF009467">
    <property type="entry name" value="Ureas_acces_UreF"/>
    <property type="match status" value="1"/>
</dbReference>
<dbReference type="GO" id="GO:0005737">
    <property type="term" value="C:cytoplasm"/>
    <property type="evidence" value="ECO:0007669"/>
    <property type="project" value="UniProtKB-SubCell"/>
</dbReference>
<dbReference type="Gene3D" id="1.10.4190.10">
    <property type="entry name" value="Urease accessory protein UreF"/>
    <property type="match status" value="1"/>
</dbReference>
<dbReference type="InterPro" id="IPR038277">
    <property type="entry name" value="UreF_sf"/>
</dbReference>
<dbReference type="PANTHER" id="PTHR33620:SF1">
    <property type="entry name" value="UREASE ACCESSORY PROTEIN F"/>
    <property type="match status" value="1"/>
</dbReference>
<evidence type="ECO:0000313" key="5">
    <source>
        <dbReference type="Proteomes" id="UP000275865"/>
    </source>
</evidence>
<dbReference type="RefSeq" id="WP_120687746.1">
    <property type="nucleotide sequence ID" value="NZ_RAZT01000001.1"/>
</dbReference>
<dbReference type="PANTHER" id="PTHR33620">
    <property type="entry name" value="UREASE ACCESSORY PROTEIN F"/>
    <property type="match status" value="1"/>
</dbReference>
<sequence>MTRSLPTIPAALRLLQFGDSMFPVGAFAFSSGLEMAVQAGVVRDRAELAEFVRTVTHVAATGDGVALLHGHRGAVAGDLDRIRRADEAVHLRKLSEEARTMSLRMGRKLAEASGRVVGDSMLDKRFRDAEPDGVPVTYPVALGALFAGLGLGEEEAFAVHQYGVAATLLGAALRLMRIGHLDTQAILYEVNGTAAEEYQRVTIADLDDMAAFAPMVDVLAAAHVHAHVRMFMN</sequence>
<dbReference type="AlphaFoldDB" id="A0A3A9YMI7"/>
<comment type="subunit">
    <text evidence="3">UreD, UreF and UreG form a complex that acts as a GTP-hydrolysis-dependent molecular chaperone, activating the urease apoprotein by helping to assemble the nickel containing metallocenter of UreC. The UreE protein probably delivers the nickel.</text>
</comment>